<dbReference type="GO" id="GO:0004312">
    <property type="term" value="F:fatty acid synthase activity"/>
    <property type="evidence" value="ECO:0007669"/>
    <property type="project" value="TreeGrafter"/>
</dbReference>
<dbReference type="InterPro" id="IPR050091">
    <property type="entry name" value="PKS_NRPS_Biosynth_Enz"/>
</dbReference>
<evidence type="ECO:0000313" key="5">
    <source>
        <dbReference type="Proteomes" id="UP000001929"/>
    </source>
</evidence>
<dbReference type="Proteomes" id="UP000001929">
    <property type="component" value="Chromosome"/>
</dbReference>
<evidence type="ECO:0000313" key="4">
    <source>
        <dbReference type="EMBL" id="ABC22920.1"/>
    </source>
</evidence>
<proteinExistence type="predicted"/>
<keyword evidence="1" id="KW-0596">Phosphopantetheine</keyword>
<dbReference type="eggNOG" id="COG3321">
    <property type="taxonomic scope" value="Bacteria"/>
</dbReference>
<dbReference type="GO" id="GO:0005737">
    <property type="term" value="C:cytoplasm"/>
    <property type="evidence" value="ECO:0007669"/>
    <property type="project" value="TreeGrafter"/>
</dbReference>
<dbReference type="EC" id="2.3.1.94" evidence="4"/>
<evidence type="ECO:0000256" key="1">
    <source>
        <dbReference type="ARBA" id="ARBA00022450"/>
    </source>
</evidence>
<feature type="domain" description="Malonyl-CoA:ACP transacylase (MAT)" evidence="3">
    <location>
        <begin position="24"/>
        <end position="326"/>
    </location>
</feature>
<keyword evidence="4" id="KW-0012">Acyltransferase</keyword>
<dbReference type="EnsemblBacteria" id="ABC22920">
    <property type="protein sequence ID" value="ABC22920"/>
    <property type="gene ID" value="Rru_A2120"/>
</dbReference>
<dbReference type="Pfam" id="PF00698">
    <property type="entry name" value="Acyl_transf_1"/>
    <property type="match status" value="1"/>
</dbReference>
<protein>
    <submittedName>
        <fullName evidence="4">Acyl transferase region</fullName>
        <ecNumber evidence="4">2.3.1.94</ecNumber>
    </submittedName>
</protein>
<dbReference type="PANTHER" id="PTHR43775:SF37">
    <property type="entry name" value="SI:DKEY-61P9.11"/>
    <property type="match status" value="1"/>
</dbReference>
<dbReference type="InterPro" id="IPR014043">
    <property type="entry name" value="Acyl_transferase_dom"/>
</dbReference>
<organism evidence="4 5">
    <name type="scientific">Rhodospirillum rubrum (strain ATCC 11170 / ATH 1.1.1 / DSM 467 / LMG 4362 / NCIMB 8255 / S1)</name>
    <dbReference type="NCBI Taxonomy" id="269796"/>
    <lineage>
        <taxon>Bacteria</taxon>
        <taxon>Pseudomonadati</taxon>
        <taxon>Pseudomonadota</taxon>
        <taxon>Alphaproteobacteria</taxon>
        <taxon>Rhodospirillales</taxon>
        <taxon>Rhodospirillaceae</taxon>
        <taxon>Rhodospirillum</taxon>
    </lineage>
</organism>
<dbReference type="SUPFAM" id="SSF52151">
    <property type="entry name" value="FabD/lysophospholipase-like"/>
    <property type="match status" value="1"/>
</dbReference>
<dbReference type="GO" id="GO:0071770">
    <property type="term" value="P:DIM/DIP cell wall layer assembly"/>
    <property type="evidence" value="ECO:0007669"/>
    <property type="project" value="TreeGrafter"/>
</dbReference>
<dbReference type="STRING" id="269796.Rru_A2120"/>
<dbReference type="SUPFAM" id="SSF55048">
    <property type="entry name" value="Probable ACP-binding domain of malonyl-CoA ACP transacylase"/>
    <property type="match status" value="1"/>
</dbReference>
<accession>Q2RSH5</accession>
<dbReference type="PANTHER" id="PTHR43775">
    <property type="entry name" value="FATTY ACID SYNTHASE"/>
    <property type="match status" value="1"/>
</dbReference>
<dbReference type="GO" id="GO:0005886">
    <property type="term" value="C:plasma membrane"/>
    <property type="evidence" value="ECO:0007669"/>
    <property type="project" value="TreeGrafter"/>
</dbReference>
<dbReference type="KEGG" id="rru:Rru_A2120"/>
<sequence length="350" mass="37092">MNHSMANRLPDIGQSVDRATVGLVFAGNGSQWPGMGAALLRDDAVFRESVSALDAKIRERAGWSVIDALDADTSALTIARIGTAQPLLYALQIGLVDSLRARGLAFGAVCGHSVGEVAAATVVGALDPDQALDLILTRSAAQERTWGQGKMAALALSAIEAEALCAPYDGAVVVAALNSPTSVTLSGDEACLIALGEQAKAAGALFRLLDLDYAFHNRVLDPVRDDLLKALAPLRPRPCAPGYRFFSSVDGKARGGETLDARYWWDNVREPVRFDAAVTAMAAGGVTTFIEIGPHPILRSYLREILQGRSRLGRGPHPIATLSRTRSGPEALQATLDHLRTPPSLQRKSA</sequence>
<dbReference type="GO" id="GO:0006633">
    <property type="term" value="P:fatty acid biosynthetic process"/>
    <property type="evidence" value="ECO:0007669"/>
    <property type="project" value="TreeGrafter"/>
</dbReference>
<dbReference type="PATRIC" id="fig|269796.9.peg.2212"/>
<dbReference type="AlphaFoldDB" id="Q2RSH5"/>
<gene>
    <name evidence="4" type="ordered locus">Rru_A2120</name>
</gene>
<evidence type="ECO:0000259" key="3">
    <source>
        <dbReference type="SMART" id="SM00827"/>
    </source>
</evidence>
<dbReference type="PhylomeDB" id="Q2RSH5"/>
<dbReference type="EMBL" id="CP000230">
    <property type="protein sequence ID" value="ABC22920.1"/>
    <property type="molecule type" value="Genomic_DNA"/>
</dbReference>
<dbReference type="InterPro" id="IPR016035">
    <property type="entry name" value="Acyl_Trfase/lysoPLipase"/>
</dbReference>
<name>Q2RSH5_RHORT</name>
<dbReference type="InterPro" id="IPR001227">
    <property type="entry name" value="Ac_transferase_dom_sf"/>
</dbReference>
<dbReference type="SMART" id="SM00827">
    <property type="entry name" value="PKS_AT"/>
    <property type="match status" value="1"/>
</dbReference>
<keyword evidence="4" id="KW-0808">Transferase</keyword>
<dbReference type="GO" id="GO:0047879">
    <property type="term" value="F:erythronolide synthase activity"/>
    <property type="evidence" value="ECO:0007669"/>
    <property type="project" value="UniProtKB-EC"/>
</dbReference>
<reference evidence="4 5" key="1">
    <citation type="journal article" date="2011" name="Stand. Genomic Sci.">
        <title>Complete genome sequence of Rhodospirillum rubrum type strain (S1).</title>
        <authorList>
            <person name="Munk A.C."/>
            <person name="Copeland A."/>
            <person name="Lucas S."/>
            <person name="Lapidus A."/>
            <person name="Del Rio T.G."/>
            <person name="Barry K."/>
            <person name="Detter J.C."/>
            <person name="Hammon N."/>
            <person name="Israni S."/>
            <person name="Pitluck S."/>
            <person name="Brettin T."/>
            <person name="Bruce D."/>
            <person name="Han C."/>
            <person name="Tapia R."/>
            <person name="Gilna P."/>
            <person name="Schmutz J."/>
            <person name="Larimer F."/>
            <person name="Land M."/>
            <person name="Kyrpides N.C."/>
            <person name="Mavromatis K."/>
            <person name="Richardson P."/>
            <person name="Rohde M."/>
            <person name="Goker M."/>
            <person name="Klenk H.P."/>
            <person name="Zhang Y."/>
            <person name="Roberts G.P."/>
            <person name="Reslewic S."/>
            <person name="Schwartz D.C."/>
        </authorList>
    </citation>
    <scope>NUCLEOTIDE SEQUENCE [LARGE SCALE GENOMIC DNA]</scope>
    <source>
        <strain evidence="5">ATCC 11170 / ATH 1.1.1 / DSM 467 / LMG 4362 / NCIMB 8255 / S1</strain>
    </source>
</reference>
<evidence type="ECO:0000256" key="2">
    <source>
        <dbReference type="ARBA" id="ARBA00022553"/>
    </source>
</evidence>
<dbReference type="Gene3D" id="3.40.366.10">
    <property type="entry name" value="Malonyl-Coenzyme A Acyl Carrier Protein, domain 2"/>
    <property type="match status" value="1"/>
</dbReference>
<keyword evidence="5" id="KW-1185">Reference proteome</keyword>
<dbReference type="InterPro" id="IPR016036">
    <property type="entry name" value="Malonyl_transacylase_ACP-bd"/>
</dbReference>
<keyword evidence="2" id="KW-0597">Phosphoprotein</keyword>
<dbReference type="HOGENOM" id="CLU_791973_0_0_5"/>